<dbReference type="AlphaFoldDB" id="A0A167ULX1"/>
<proteinExistence type="predicted"/>
<name>A0A167ULX1_9AGAM</name>
<sequence>MGDHCRRTAVAGVLVLSSVRAIEVAFPKTRRLALLLLNQASSSSCFAYWSLLRRSIFVAALLMALNVRTELPSDYLGGHLVLATRKEKASKRESQDSADGSVPFDNTAFQPETSSVPSDPSLSSRASTTNNEIPVNRRVLYEHGGSLGHISEESQSGFEDAEESFVSTVPTTPAKTPKVLYESPSRLPVLKYIRRLSPLSSPTKGKAGKEKEKEKENAARASPSKLPRRAGPAQGSPRRAMFTRNPLMYSIP</sequence>
<dbReference type="Proteomes" id="UP000076532">
    <property type="component" value="Unassembled WGS sequence"/>
</dbReference>
<keyword evidence="3" id="KW-1185">Reference proteome</keyword>
<protein>
    <submittedName>
        <fullName evidence="2">Uncharacterized protein</fullName>
    </submittedName>
</protein>
<organism evidence="2 3">
    <name type="scientific">Athelia psychrophila</name>
    <dbReference type="NCBI Taxonomy" id="1759441"/>
    <lineage>
        <taxon>Eukaryota</taxon>
        <taxon>Fungi</taxon>
        <taxon>Dikarya</taxon>
        <taxon>Basidiomycota</taxon>
        <taxon>Agaricomycotina</taxon>
        <taxon>Agaricomycetes</taxon>
        <taxon>Agaricomycetidae</taxon>
        <taxon>Atheliales</taxon>
        <taxon>Atheliaceae</taxon>
        <taxon>Athelia</taxon>
    </lineage>
</organism>
<evidence type="ECO:0000313" key="2">
    <source>
        <dbReference type="EMBL" id="KZP04078.1"/>
    </source>
</evidence>
<evidence type="ECO:0000313" key="3">
    <source>
        <dbReference type="Proteomes" id="UP000076532"/>
    </source>
</evidence>
<reference evidence="2 3" key="1">
    <citation type="journal article" date="2016" name="Mol. Biol. Evol.">
        <title>Comparative Genomics of Early-Diverging Mushroom-Forming Fungi Provides Insights into the Origins of Lignocellulose Decay Capabilities.</title>
        <authorList>
            <person name="Nagy L.G."/>
            <person name="Riley R."/>
            <person name="Tritt A."/>
            <person name="Adam C."/>
            <person name="Daum C."/>
            <person name="Floudas D."/>
            <person name="Sun H."/>
            <person name="Yadav J.S."/>
            <person name="Pangilinan J."/>
            <person name="Larsson K.H."/>
            <person name="Matsuura K."/>
            <person name="Barry K."/>
            <person name="Labutti K."/>
            <person name="Kuo R."/>
            <person name="Ohm R.A."/>
            <person name="Bhattacharya S.S."/>
            <person name="Shirouzu T."/>
            <person name="Yoshinaga Y."/>
            <person name="Martin F.M."/>
            <person name="Grigoriev I.V."/>
            <person name="Hibbett D.S."/>
        </authorList>
    </citation>
    <scope>NUCLEOTIDE SEQUENCE [LARGE SCALE GENOMIC DNA]</scope>
    <source>
        <strain evidence="2 3">CBS 109695</strain>
    </source>
</reference>
<accession>A0A167ULX1</accession>
<dbReference type="EMBL" id="KV417962">
    <property type="protein sequence ID" value="KZP04078.1"/>
    <property type="molecule type" value="Genomic_DNA"/>
</dbReference>
<evidence type="ECO:0000256" key="1">
    <source>
        <dbReference type="SAM" id="MobiDB-lite"/>
    </source>
</evidence>
<feature type="region of interest" description="Disordered" evidence="1">
    <location>
        <begin position="86"/>
        <end position="136"/>
    </location>
</feature>
<feature type="compositionally biased region" description="Basic and acidic residues" evidence="1">
    <location>
        <begin position="207"/>
        <end position="218"/>
    </location>
</feature>
<feature type="region of interest" description="Disordered" evidence="1">
    <location>
        <begin position="195"/>
        <end position="252"/>
    </location>
</feature>
<feature type="compositionally biased region" description="Low complexity" evidence="1">
    <location>
        <begin position="114"/>
        <end position="127"/>
    </location>
</feature>
<feature type="compositionally biased region" description="Basic and acidic residues" evidence="1">
    <location>
        <begin position="86"/>
        <end position="95"/>
    </location>
</feature>
<gene>
    <name evidence="2" type="ORF">FIBSPDRAFT_1054911</name>
</gene>